<reference evidence="1" key="1">
    <citation type="submission" date="2006-10" db="EMBL/GenBank/DDBJ databases">
        <authorList>
            <person name="Amadeo P."/>
            <person name="Zhao Q."/>
            <person name="Wortman J."/>
            <person name="Fraser-Liggett C."/>
            <person name="Carlton J."/>
        </authorList>
    </citation>
    <scope>NUCLEOTIDE SEQUENCE</scope>
    <source>
        <strain evidence="1">G3</strain>
    </source>
</reference>
<organism evidence="1 2">
    <name type="scientific">Trichomonas vaginalis (strain ATCC PRA-98 / G3)</name>
    <dbReference type="NCBI Taxonomy" id="412133"/>
    <lineage>
        <taxon>Eukaryota</taxon>
        <taxon>Metamonada</taxon>
        <taxon>Parabasalia</taxon>
        <taxon>Trichomonadida</taxon>
        <taxon>Trichomonadidae</taxon>
        <taxon>Trichomonas</taxon>
    </lineage>
</organism>
<dbReference type="Gene3D" id="3.80.10.10">
    <property type="entry name" value="Ribonuclease Inhibitor"/>
    <property type="match status" value="3"/>
</dbReference>
<keyword evidence="2" id="KW-1185">Reference proteome</keyword>
<dbReference type="InterPro" id="IPR053139">
    <property type="entry name" value="Surface_bspA-like"/>
</dbReference>
<proteinExistence type="predicted"/>
<dbReference type="VEuPathDB" id="TrichDB:TVAG_131910"/>
<dbReference type="VEuPathDB" id="TrichDB:TVAGG3_1056270"/>
<dbReference type="Proteomes" id="UP000001542">
    <property type="component" value="Unassembled WGS sequence"/>
</dbReference>
<dbReference type="RefSeq" id="XP_001308763.1">
    <property type="nucleotide sequence ID" value="XM_001308762.1"/>
</dbReference>
<protein>
    <submittedName>
        <fullName evidence="1">Surface antigen BspA-like</fullName>
    </submittedName>
</protein>
<dbReference type="AlphaFoldDB" id="A2FGX4"/>
<dbReference type="EMBL" id="DS113786">
    <property type="protein sequence ID" value="EAX95833.1"/>
    <property type="molecule type" value="Genomic_DNA"/>
</dbReference>
<evidence type="ECO:0000313" key="1">
    <source>
        <dbReference type="EMBL" id="EAX95833.1"/>
    </source>
</evidence>
<dbReference type="PANTHER" id="PTHR45661:SF3">
    <property type="entry name" value="IG-LIKE DOMAIN-CONTAINING PROTEIN"/>
    <property type="match status" value="1"/>
</dbReference>
<dbReference type="InterPro" id="IPR026906">
    <property type="entry name" value="LRR_5"/>
</dbReference>
<dbReference type="InterPro" id="IPR032675">
    <property type="entry name" value="LRR_dom_sf"/>
</dbReference>
<reference evidence="1" key="2">
    <citation type="journal article" date="2007" name="Science">
        <title>Draft genome sequence of the sexually transmitted pathogen Trichomonas vaginalis.</title>
        <authorList>
            <person name="Carlton J.M."/>
            <person name="Hirt R.P."/>
            <person name="Silva J.C."/>
            <person name="Delcher A.L."/>
            <person name="Schatz M."/>
            <person name="Zhao Q."/>
            <person name="Wortman J.R."/>
            <person name="Bidwell S.L."/>
            <person name="Alsmark U.C.M."/>
            <person name="Besteiro S."/>
            <person name="Sicheritz-Ponten T."/>
            <person name="Noel C.J."/>
            <person name="Dacks J.B."/>
            <person name="Foster P.G."/>
            <person name="Simillion C."/>
            <person name="Van de Peer Y."/>
            <person name="Miranda-Saavedra D."/>
            <person name="Barton G.J."/>
            <person name="Westrop G.D."/>
            <person name="Mueller S."/>
            <person name="Dessi D."/>
            <person name="Fiori P.L."/>
            <person name="Ren Q."/>
            <person name="Paulsen I."/>
            <person name="Zhang H."/>
            <person name="Bastida-Corcuera F.D."/>
            <person name="Simoes-Barbosa A."/>
            <person name="Brown M.T."/>
            <person name="Hayes R.D."/>
            <person name="Mukherjee M."/>
            <person name="Okumura C.Y."/>
            <person name="Schneider R."/>
            <person name="Smith A.J."/>
            <person name="Vanacova S."/>
            <person name="Villalvazo M."/>
            <person name="Haas B.J."/>
            <person name="Pertea M."/>
            <person name="Feldblyum T.V."/>
            <person name="Utterback T.R."/>
            <person name="Shu C.L."/>
            <person name="Osoegawa K."/>
            <person name="de Jong P.J."/>
            <person name="Hrdy I."/>
            <person name="Horvathova L."/>
            <person name="Zubacova Z."/>
            <person name="Dolezal P."/>
            <person name="Malik S.B."/>
            <person name="Logsdon J.M. Jr."/>
            <person name="Henze K."/>
            <person name="Gupta A."/>
            <person name="Wang C.C."/>
            <person name="Dunne R.L."/>
            <person name="Upcroft J.A."/>
            <person name="Upcroft P."/>
            <person name="White O."/>
            <person name="Salzberg S.L."/>
            <person name="Tang P."/>
            <person name="Chiu C.-H."/>
            <person name="Lee Y.-S."/>
            <person name="Embley T.M."/>
            <person name="Coombs G.H."/>
            <person name="Mottram J.C."/>
            <person name="Tachezy J."/>
            <person name="Fraser-Liggett C.M."/>
            <person name="Johnson P.J."/>
        </authorList>
    </citation>
    <scope>NUCLEOTIDE SEQUENCE [LARGE SCALE GENOMIC DNA]</scope>
    <source>
        <strain evidence="1">G3</strain>
    </source>
</reference>
<name>A2FGX4_TRIV3</name>
<dbReference type="SUPFAM" id="SSF52058">
    <property type="entry name" value="L domain-like"/>
    <property type="match status" value="2"/>
</dbReference>
<dbReference type="InParanoid" id="A2FGX4"/>
<dbReference type="Pfam" id="PF13306">
    <property type="entry name" value="LRR_5"/>
    <property type="match status" value="4"/>
</dbReference>
<sequence length="620" mass="69964">MLHSRVFIQSLLNTKVFLANTPDVKGKVLEISTVEDFDNDALINMYIQKNQINSIVVSAPVEVIPKKPYFKYMTNVDFSSASTMKIGDSVFEGNTNIKKVQLSASIKELGNRCFYASRIEEIILDYITTFGDECFAYAPRIKSMSIGATQIPKSFAQNAIGLQTLEFTNGGVSVNTSAFAYCINLTTIPFSKINVYGEQSFEYSGLTGFRFMKNTKQMLASAFRYSNINNVVFDPDYNKDVSVSVRQFMGTLVTKINFSKIDATSCLFMFAECQLLEEIYMDPKYVKVPTSFCENCRNLKKYTSVGAETVEEKAFYNCRSLKECNLPKAKTFFPKAFQFCEQLEMDLSAAKDIQGYAFGFCHKINITNMKYTGEFGQYAFEGCQGIEELVINCTLGAGTFQGCINLKKVTFGSNCNTVNTQAFSNCTSLKEINFNGFISTMEDSVFSNSSEIECLNLTAVQSMMFYAFENSKVKSVILGDTEMQRFVFHNCFNLKKVILSKYCEHFFAAAFDGLEDIEFVVDSENKKLILKDGVLTRNDGTLLAVLPSYASKTYTVPDEITFITKHAFTLAKSVEKLEINHFLTMDQQNFSYYLKELVINNQDKENKIVLESFHLSGLQK</sequence>
<dbReference type="PANTHER" id="PTHR45661">
    <property type="entry name" value="SURFACE ANTIGEN"/>
    <property type="match status" value="1"/>
</dbReference>
<gene>
    <name evidence="1" type="ORF">TVAG_425850</name>
</gene>
<accession>A2FGX4</accession>
<dbReference type="KEGG" id="tva:4753595"/>
<evidence type="ECO:0000313" key="2">
    <source>
        <dbReference type="Proteomes" id="UP000001542"/>
    </source>
</evidence>